<dbReference type="InterPro" id="IPR045864">
    <property type="entry name" value="aa-tRNA-synth_II/BPL/LPL"/>
</dbReference>
<dbReference type="PANTHER" id="PTHR11778">
    <property type="entry name" value="SERYL-TRNA SYNTHETASE"/>
    <property type="match status" value="1"/>
</dbReference>
<dbReference type="GO" id="GO:0005524">
    <property type="term" value="F:ATP binding"/>
    <property type="evidence" value="ECO:0007669"/>
    <property type="project" value="InterPro"/>
</dbReference>
<dbReference type="Pfam" id="PF00587">
    <property type="entry name" value="tRNA-synt_2b"/>
    <property type="match status" value="1"/>
</dbReference>
<evidence type="ECO:0000313" key="4">
    <source>
        <dbReference type="Proteomes" id="UP000770661"/>
    </source>
</evidence>
<sequence>MMSNPDFVKAAVMEGCGVHDKGQTSPQQVINGLEHDTNALHLVGGGSLQAFSAYFTKHIIEKPEHLPVRVVAAGRNYSPVTLRHPGLLGCRQSSVIDGLILYEDVDVQEKTLLHEVMVTMIEIYRHLGIHFQVVQYSAEHLYTHERAAIGVTMYSPHTGQYHEVGRISLCGDYISRRLWTLCRKDKKSASFVSMLHVRACHTARLLGLLMENCQEEDSTYSLPGCLQSAVDAF</sequence>
<dbReference type="SUPFAM" id="SSF55681">
    <property type="entry name" value="Class II aaRS and biotin synthetases"/>
    <property type="match status" value="1"/>
</dbReference>
<comment type="caution">
    <text evidence="3">The sequence shown here is derived from an EMBL/GenBank/DDBJ whole genome shotgun (WGS) entry which is preliminary data.</text>
</comment>
<organism evidence="3 4">
    <name type="scientific">Chionoecetes opilio</name>
    <name type="common">Atlantic snow crab</name>
    <name type="synonym">Cancer opilio</name>
    <dbReference type="NCBI Taxonomy" id="41210"/>
    <lineage>
        <taxon>Eukaryota</taxon>
        <taxon>Metazoa</taxon>
        <taxon>Ecdysozoa</taxon>
        <taxon>Arthropoda</taxon>
        <taxon>Crustacea</taxon>
        <taxon>Multicrustacea</taxon>
        <taxon>Malacostraca</taxon>
        <taxon>Eumalacostraca</taxon>
        <taxon>Eucarida</taxon>
        <taxon>Decapoda</taxon>
        <taxon>Pleocyemata</taxon>
        <taxon>Brachyura</taxon>
        <taxon>Eubrachyura</taxon>
        <taxon>Majoidea</taxon>
        <taxon>Majidae</taxon>
        <taxon>Chionoecetes</taxon>
    </lineage>
</organism>
<dbReference type="Proteomes" id="UP000770661">
    <property type="component" value="Unassembled WGS sequence"/>
</dbReference>
<keyword evidence="3" id="KW-0436">Ligase</keyword>
<feature type="domain" description="Aminoacyl-tRNA synthetase class II (G/ P/ S/T)" evidence="2">
    <location>
        <begin position="49"/>
        <end position="212"/>
    </location>
</feature>
<evidence type="ECO:0000259" key="2">
    <source>
        <dbReference type="Pfam" id="PF00587"/>
    </source>
</evidence>
<keyword evidence="4" id="KW-1185">Reference proteome</keyword>
<dbReference type="GO" id="GO:0004828">
    <property type="term" value="F:serine-tRNA ligase activity"/>
    <property type="evidence" value="ECO:0007669"/>
    <property type="project" value="InterPro"/>
</dbReference>
<dbReference type="EMBL" id="JACEEZ010024759">
    <property type="protein sequence ID" value="KAG0708504.1"/>
    <property type="molecule type" value="Genomic_DNA"/>
</dbReference>
<gene>
    <name evidence="3" type="primary">Sars2_0</name>
    <name evidence="3" type="ORF">GWK47_023983</name>
</gene>
<dbReference type="AlphaFoldDB" id="A0A8J4XM28"/>
<dbReference type="Gene3D" id="3.30.930.10">
    <property type="entry name" value="Bira Bifunctional Protein, Domain 2"/>
    <property type="match status" value="1"/>
</dbReference>
<proteinExistence type="inferred from homology"/>
<evidence type="ECO:0000313" key="3">
    <source>
        <dbReference type="EMBL" id="KAG0708504.1"/>
    </source>
</evidence>
<reference evidence="3" key="1">
    <citation type="submission" date="2020-07" db="EMBL/GenBank/DDBJ databases">
        <title>The High-quality genome of the commercially important snow crab, Chionoecetes opilio.</title>
        <authorList>
            <person name="Jeong J.-H."/>
            <person name="Ryu S."/>
        </authorList>
    </citation>
    <scope>NUCLEOTIDE SEQUENCE</scope>
    <source>
        <strain evidence="3">MADBK_172401_WGS</strain>
        <tissue evidence="3">Digestive gland</tissue>
    </source>
</reference>
<name>A0A8J4XM28_CHIOP</name>
<dbReference type="OrthoDB" id="24683at2759"/>
<accession>A0A8J4XM28</accession>
<dbReference type="InterPro" id="IPR002314">
    <property type="entry name" value="aa-tRNA-synt_IIb"/>
</dbReference>
<dbReference type="GO" id="GO:0006434">
    <property type="term" value="P:seryl-tRNA aminoacylation"/>
    <property type="evidence" value="ECO:0007669"/>
    <property type="project" value="InterPro"/>
</dbReference>
<comment type="similarity">
    <text evidence="1">Belongs to the class-II aminoacyl-tRNA synthetase family. Type-1 seryl-tRNA synthetase subfamily.</text>
</comment>
<dbReference type="InterPro" id="IPR002317">
    <property type="entry name" value="Ser-tRNA-ligase_type_1"/>
</dbReference>
<protein>
    <submittedName>
        <fullName evidence="3">Serine--tRNA ligase, mitochondrial</fullName>
    </submittedName>
</protein>
<evidence type="ECO:0000256" key="1">
    <source>
        <dbReference type="ARBA" id="ARBA00010728"/>
    </source>
</evidence>